<gene>
    <name evidence="1" type="ORF">ES288_D09G020900v1</name>
</gene>
<accession>A0A5D2B637</accession>
<evidence type="ECO:0000313" key="1">
    <source>
        <dbReference type="EMBL" id="TYG52359.1"/>
    </source>
</evidence>
<dbReference type="Proteomes" id="UP000323506">
    <property type="component" value="Chromosome D09"/>
</dbReference>
<protein>
    <submittedName>
        <fullName evidence="1">Uncharacterized protein</fullName>
    </submittedName>
</protein>
<reference evidence="1 2" key="1">
    <citation type="submission" date="2019-06" db="EMBL/GenBank/DDBJ databases">
        <title>WGS assembly of Gossypium darwinii.</title>
        <authorList>
            <person name="Chen Z.J."/>
            <person name="Sreedasyam A."/>
            <person name="Ando A."/>
            <person name="Song Q."/>
            <person name="De L."/>
            <person name="Hulse-Kemp A."/>
            <person name="Ding M."/>
            <person name="Ye W."/>
            <person name="Kirkbride R."/>
            <person name="Jenkins J."/>
            <person name="Plott C."/>
            <person name="Lovell J."/>
            <person name="Lin Y.-M."/>
            <person name="Vaughn R."/>
            <person name="Liu B."/>
            <person name="Li W."/>
            <person name="Simpson S."/>
            <person name="Scheffler B."/>
            <person name="Saski C."/>
            <person name="Grover C."/>
            <person name="Hu G."/>
            <person name="Conover J."/>
            <person name="Carlson J."/>
            <person name="Shu S."/>
            <person name="Boston L."/>
            <person name="Williams M."/>
            <person name="Peterson D."/>
            <person name="Mcgee K."/>
            <person name="Jones D."/>
            <person name="Wendel J."/>
            <person name="Stelly D."/>
            <person name="Grimwood J."/>
            <person name="Schmutz J."/>
        </authorList>
    </citation>
    <scope>NUCLEOTIDE SEQUENCE [LARGE SCALE GENOMIC DNA]</scope>
    <source>
        <strain evidence="1">1808015.09</strain>
    </source>
</reference>
<organism evidence="1 2">
    <name type="scientific">Gossypium darwinii</name>
    <name type="common">Darwin's cotton</name>
    <name type="synonym">Gossypium barbadense var. darwinii</name>
    <dbReference type="NCBI Taxonomy" id="34276"/>
    <lineage>
        <taxon>Eukaryota</taxon>
        <taxon>Viridiplantae</taxon>
        <taxon>Streptophyta</taxon>
        <taxon>Embryophyta</taxon>
        <taxon>Tracheophyta</taxon>
        <taxon>Spermatophyta</taxon>
        <taxon>Magnoliopsida</taxon>
        <taxon>eudicotyledons</taxon>
        <taxon>Gunneridae</taxon>
        <taxon>Pentapetalae</taxon>
        <taxon>rosids</taxon>
        <taxon>malvids</taxon>
        <taxon>Malvales</taxon>
        <taxon>Malvaceae</taxon>
        <taxon>Malvoideae</taxon>
        <taxon>Gossypium</taxon>
    </lineage>
</organism>
<sequence length="46" mass="5169">MRKIAKRDCAFVPVASNVLQFKCMACAAKITTYSLEESCCSFLFKD</sequence>
<keyword evidence="2" id="KW-1185">Reference proteome</keyword>
<proteinExistence type="predicted"/>
<dbReference type="EMBL" id="CM017709">
    <property type="protein sequence ID" value="TYG52359.1"/>
    <property type="molecule type" value="Genomic_DNA"/>
</dbReference>
<name>A0A5D2B637_GOSDA</name>
<evidence type="ECO:0000313" key="2">
    <source>
        <dbReference type="Proteomes" id="UP000323506"/>
    </source>
</evidence>
<dbReference type="AlphaFoldDB" id="A0A5D2B637"/>